<comment type="caution">
    <text evidence="5">The sequence shown here is derived from an EMBL/GenBank/DDBJ whole genome shotgun (WGS) entry which is preliminary data.</text>
</comment>
<dbReference type="InterPro" id="IPR035669">
    <property type="entry name" value="SGNH_plant_lipase-like"/>
</dbReference>
<keyword evidence="2" id="KW-0378">Hydrolase</keyword>
<protein>
    <recommendedName>
        <fullName evidence="7">GDSL esterase/lipase</fullName>
    </recommendedName>
</protein>
<evidence type="ECO:0008006" key="7">
    <source>
        <dbReference type="Google" id="ProtNLM"/>
    </source>
</evidence>
<organism evidence="5 6">
    <name type="scientific">Rhamnella rubrinervis</name>
    <dbReference type="NCBI Taxonomy" id="2594499"/>
    <lineage>
        <taxon>Eukaryota</taxon>
        <taxon>Viridiplantae</taxon>
        <taxon>Streptophyta</taxon>
        <taxon>Embryophyta</taxon>
        <taxon>Tracheophyta</taxon>
        <taxon>Spermatophyta</taxon>
        <taxon>Magnoliopsida</taxon>
        <taxon>eudicotyledons</taxon>
        <taxon>Gunneridae</taxon>
        <taxon>Pentapetalae</taxon>
        <taxon>rosids</taxon>
        <taxon>fabids</taxon>
        <taxon>Rosales</taxon>
        <taxon>Rhamnaceae</taxon>
        <taxon>rhamnoid group</taxon>
        <taxon>Rhamneae</taxon>
        <taxon>Rhamnella</taxon>
    </lineage>
</organism>
<evidence type="ECO:0000256" key="3">
    <source>
        <dbReference type="ARBA" id="ARBA00022963"/>
    </source>
</evidence>
<sequence length="366" mass="39872">MAKICELLVSVSLVFHYLSIVNAIDIPPPSFFIFGDSTVDVGTNNFLIQTEARADSLPNGIDYPYSVPTGRFSNGLNSADQIVRQFGSAKSPPPFLSLLQDMSTFKKNILQGANFASGGSGILVDTGREIYKEVVPLGTQVQQFGTVQANFTEIMGPEATRLALSKSIFIVSVGGNDLLDYNETTSGLSKLDYMSSLQQTYHSHLRDLYNLGARKFGIVGVPPIGCCPAVRNALNLSGCVEPLNEFARGFNTQLEILLQNISSTELTEMKYALGNSYEMTLDIINNPSAFGINEINSACCGQGDLNGASPCLDIDNPSLCVNRDEYLFWDRIHPTERVSEIAALTFHGGRTKYVTPMNFSQLAPTF</sequence>
<dbReference type="OrthoDB" id="1600564at2759"/>
<keyword evidence="4" id="KW-0732">Signal</keyword>
<dbReference type="Gene3D" id="3.40.50.1110">
    <property type="entry name" value="SGNH hydrolase"/>
    <property type="match status" value="1"/>
</dbReference>
<name>A0A8K0E6P0_9ROSA</name>
<feature type="signal peptide" evidence="4">
    <location>
        <begin position="1"/>
        <end position="23"/>
    </location>
</feature>
<dbReference type="PANTHER" id="PTHR45648">
    <property type="entry name" value="GDSL LIPASE/ACYLHYDROLASE FAMILY PROTEIN (AFU_ORTHOLOGUE AFUA_4G14700)"/>
    <property type="match status" value="1"/>
</dbReference>
<dbReference type="PANTHER" id="PTHR45648:SF180">
    <property type="entry name" value="OS04G0561800 PROTEIN"/>
    <property type="match status" value="1"/>
</dbReference>
<dbReference type="AlphaFoldDB" id="A0A8K0E6P0"/>
<proteinExistence type="inferred from homology"/>
<evidence type="ECO:0000256" key="2">
    <source>
        <dbReference type="ARBA" id="ARBA00022801"/>
    </source>
</evidence>
<feature type="chain" id="PRO_5035454321" description="GDSL esterase/lipase" evidence="4">
    <location>
        <begin position="24"/>
        <end position="366"/>
    </location>
</feature>
<accession>A0A8K0E6P0</accession>
<dbReference type="InterPro" id="IPR001087">
    <property type="entry name" value="GDSL"/>
</dbReference>
<evidence type="ECO:0000313" key="5">
    <source>
        <dbReference type="EMBL" id="KAF3440374.1"/>
    </source>
</evidence>
<dbReference type="EMBL" id="VOIH02000008">
    <property type="protein sequence ID" value="KAF3440374.1"/>
    <property type="molecule type" value="Genomic_DNA"/>
</dbReference>
<dbReference type="InterPro" id="IPR036514">
    <property type="entry name" value="SGNH_hydro_sf"/>
</dbReference>
<dbReference type="SUPFAM" id="SSF52266">
    <property type="entry name" value="SGNH hydrolase"/>
    <property type="match status" value="1"/>
</dbReference>
<reference evidence="5" key="1">
    <citation type="submission" date="2020-03" db="EMBL/GenBank/DDBJ databases">
        <title>A high-quality chromosome-level genome assembly of a woody plant with both climbing and erect habits, Rhamnella rubrinervis.</title>
        <authorList>
            <person name="Lu Z."/>
            <person name="Yang Y."/>
            <person name="Zhu X."/>
            <person name="Sun Y."/>
        </authorList>
    </citation>
    <scope>NUCLEOTIDE SEQUENCE</scope>
    <source>
        <strain evidence="5">BYM</strain>
        <tissue evidence="5">Leaf</tissue>
    </source>
</reference>
<comment type="similarity">
    <text evidence="1">Belongs to the 'GDSL' lipolytic enzyme family.</text>
</comment>
<dbReference type="CDD" id="cd01837">
    <property type="entry name" value="SGNH_plant_lipase_like"/>
    <property type="match status" value="1"/>
</dbReference>
<keyword evidence="6" id="KW-1185">Reference proteome</keyword>
<dbReference type="GO" id="GO:0016788">
    <property type="term" value="F:hydrolase activity, acting on ester bonds"/>
    <property type="evidence" value="ECO:0007669"/>
    <property type="project" value="InterPro"/>
</dbReference>
<dbReference type="Proteomes" id="UP000796880">
    <property type="component" value="Unassembled WGS sequence"/>
</dbReference>
<dbReference type="InterPro" id="IPR051058">
    <property type="entry name" value="GDSL_Est/Lipase"/>
</dbReference>
<dbReference type="GO" id="GO:0016042">
    <property type="term" value="P:lipid catabolic process"/>
    <property type="evidence" value="ECO:0007669"/>
    <property type="project" value="UniProtKB-KW"/>
</dbReference>
<keyword evidence="3" id="KW-0443">Lipid metabolism</keyword>
<keyword evidence="3" id="KW-0442">Lipid degradation</keyword>
<gene>
    <name evidence="5" type="ORF">FNV43_RR18658</name>
</gene>
<dbReference type="Pfam" id="PF00657">
    <property type="entry name" value="Lipase_GDSL"/>
    <property type="match status" value="1"/>
</dbReference>
<evidence type="ECO:0000256" key="1">
    <source>
        <dbReference type="ARBA" id="ARBA00008668"/>
    </source>
</evidence>
<evidence type="ECO:0000313" key="6">
    <source>
        <dbReference type="Proteomes" id="UP000796880"/>
    </source>
</evidence>
<evidence type="ECO:0000256" key="4">
    <source>
        <dbReference type="SAM" id="SignalP"/>
    </source>
</evidence>